<evidence type="ECO:0000313" key="5">
    <source>
        <dbReference type="EMBL" id="MBB4921541.1"/>
    </source>
</evidence>
<comment type="pathway">
    <text evidence="1">Cofactor biosynthesis; riboflavin biosynthesis.</text>
</comment>
<name>A0A7W7VST6_KITKI</name>
<keyword evidence="3" id="KW-0560">Oxidoreductase</keyword>
<dbReference type="RefSeq" id="WP_312897090.1">
    <property type="nucleotide sequence ID" value="NZ_JACHJV010000001.1"/>
</dbReference>
<gene>
    <name evidence="5" type="ORF">FHR34_000534</name>
</gene>
<sequence>MDFKAMLEDLATRGVKRLMVEGGGQLHTQFLSQGLADEVHLAVAPLLVGEAGAPRFVHPAEFPGGSNRRMRLLDARTVGDVVVLRYAPKEYSA</sequence>
<dbReference type="InterPro" id="IPR002734">
    <property type="entry name" value="RibDG_C"/>
</dbReference>
<dbReference type="AlphaFoldDB" id="A0A7W7VST6"/>
<dbReference type="Gene3D" id="3.40.430.10">
    <property type="entry name" value="Dihydrofolate Reductase, subunit A"/>
    <property type="match status" value="1"/>
</dbReference>
<evidence type="ECO:0000313" key="6">
    <source>
        <dbReference type="Proteomes" id="UP000540506"/>
    </source>
</evidence>
<reference evidence="5 6" key="1">
    <citation type="submission" date="2020-08" db="EMBL/GenBank/DDBJ databases">
        <title>Sequencing the genomes of 1000 actinobacteria strains.</title>
        <authorList>
            <person name="Klenk H.-P."/>
        </authorList>
    </citation>
    <scope>NUCLEOTIDE SEQUENCE [LARGE SCALE GENOMIC DNA]</scope>
    <source>
        <strain evidence="5 6">DSM 41654</strain>
    </source>
</reference>
<dbReference type="GO" id="GO:0009231">
    <property type="term" value="P:riboflavin biosynthetic process"/>
    <property type="evidence" value="ECO:0007669"/>
    <property type="project" value="InterPro"/>
</dbReference>
<feature type="domain" description="Bacterial bifunctional deaminase-reductase C-terminal" evidence="4">
    <location>
        <begin position="2"/>
        <end position="84"/>
    </location>
</feature>
<protein>
    <submittedName>
        <fullName evidence="5">Riboflavin biosynthesis pyrimidine reductase</fullName>
    </submittedName>
</protein>
<dbReference type="SUPFAM" id="SSF53597">
    <property type="entry name" value="Dihydrofolate reductase-like"/>
    <property type="match status" value="1"/>
</dbReference>
<proteinExistence type="predicted"/>
<dbReference type="Proteomes" id="UP000540506">
    <property type="component" value="Unassembled WGS sequence"/>
</dbReference>
<evidence type="ECO:0000256" key="3">
    <source>
        <dbReference type="ARBA" id="ARBA00023002"/>
    </source>
</evidence>
<dbReference type="InterPro" id="IPR024072">
    <property type="entry name" value="DHFR-like_dom_sf"/>
</dbReference>
<comment type="caution">
    <text evidence="5">The sequence shown here is derived from an EMBL/GenBank/DDBJ whole genome shotgun (WGS) entry which is preliminary data.</text>
</comment>
<dbReference type="Pfam" id="PF01872">
    <property type="entry name" value="RibD_C"/>
    <property type="match status" value="1"/>
</dbReference>
<dbReference type="EMBL" id="JACHJV010000001">
    <property type="protein sequence ID" value="MBB4921541.1"/>
    <property type="molecule type" value="Genomic_DNA"/>
</dbReference>
<dbReference type="PANTHER" id="PTHR38011:SF7">
    <property type="entry name" value="2,5-DIAMINO-6-RIBOSYLAMINO-4(3H)-PYRIMIDINONE 5'-PHOSPHATE REDUCTASE"/>
    <property type="match status" value="1"/>
</dbReference>
<evidence type="ECO:0000256" key="1">
    <source>
        <dbReference type="ARBA" id="ARBA00005104"/>
    </source>
</evidence>
<dbReference type="PANTHER" id="PTHR38011">
    <property type="entry name" value="DIHYDROFOLATE REDUCTASE FAMILY PROTEIN (AFU_ORTHOLOGUE AFUA_8G06820)"/>
    <property type="match status" value="1"/>
</dbReference>
<dbReference type="InterPro" id="IPR050765">
    <property type="entry name" value="Riboflavin_Biosynth_HTPR"/>
</dbReference>
<dbReference type="GO" id="GO:0008703">
    <property type="term" value="F:5-amino-6-(5-phosphoribosylamino)uracil reductase activity"/>
    <property type="evidence" value="ECO:0007669"/>
    <property type="project" value="InterPro"/>
</dbReference>
<evidence type="ECO:0000256" key="2">
    <source>
        <dbReference type="ARBA" id="ARBA00022857"/>
    </source>
</evidence>
<organism evidence="5 6">
    <name type="scientific">Kitasatospora kifunensis</name>
    <name type="common">Streptomyces kifunensis</name>
    <dbReference type="NCBI Taxonomy" id="58351"/>
    <lineage>
        <taxon>Bacteria</taxon>
        <taxon>Bacillati</taxon>
        <taxon>Actinomycetota</taxon>
        <taxon>Actinomycetes</taxon>
        <taxon>Kitasatosporales</taxon>
        <taxon>Streptomycetaceae</taxon>
        <taxon>Kitasatospora</taxon>
    </lineage>
</organism>
<keyword evidence="2" id="KW-0521">NADP</keyword>
<keyword evidence="6" id="KW-1185">Reference proteome</keyword>
<accession>A0A7W7VST6</accession>
<evidence type="ECO:0000259" key="4">
    <source>
        <dbReference type="Pfam" id="PF01872"/>
    </source>
</evidence>